<dbReference type="GO" id="GO:0008168">
    <property type="term" value="F:methyltransferase activity"/>
    <property type="evidence" value="ECO:0007669"/>
    <property type="project" value="UniProtKB-KW"/>
</dbReference>
<evidence type="ECO:0000256" key="4">
    <source>
        <dbReference type="ARBA" id="ARBA00022747"/>
    </source>
</evidence>
<evidence type="ECO:0000313" key="9">
    <source>
        <dbReference type="Proteomes" id="UP000429980"/>
    </source>
</evidence>
<name>A0ABY3FXN5_9BACI</name>
<dbReference type="SUPFAM" id="SSF53335">
    <property type="entry name" value="S-adenosyl-L-methionine-dependent methyltransferases"/>
    <property type="match status" value="1"/>
</dbReference>
<dbReference type="PROSITE" id="PS00094">
    <property type="entry name" value="C5_MTASE_1"/>
    <property type="match status" value="1"/>
</dbReference>
<dbReference type="PROSITE" id="PS00095">
    <property type="entry name" value="C5_MTASE_2"/>
    <property type="match status" value="1"/>
</dbReference>
<evidence type="ECO:0000256" key="6">
    <source>
        <dbReference type="RuleBase" id="RU000416"/>
    </source>
</evidence>
<dbReference type="InterPro" id="IPR001525">
    <property type="entry name" value="C5_MeTfrase"/>
</dbReference>
<dbReference type="InterPro" id="IPR031303">
    <property type="entry name" value="C5_meth_CS"/>
</dbReference>
<protein>
    <recommendedName>
        <fullName evidence="7">Cytosine-specific methyltransferase</fullName>
        <ecNumber evidence="7">2.1.1.37</ecNumber>
    </recommendedName>
</protein>
<dbReference type="Gene3D" id="3.40.50.150">
    <property type="entry name" value="Vaccinia Virus protein VP39"/>
    <property type="match status" value="1"/>
</dbReference>
<dbReference type="GO" id="GO:0032259">
    <property type="term" value="P:methylation"/>
    <property type="evidence" value="ECO:0007669"/>
    <property type="project" value="UniProtKB-KW"/>
</dbReference>
<dbReference type="NCBIfam" id="TIGR00675">
    <property type="entry name" value="dcm"/>
    <property type="match status" value="1"/>
</dbReference>
<evidence type="ECO:0000256" key="5">
    <source>
        <dbReference type="PROSITE-ProRule" id="PRU01016"/>
    </source>
</evidence>
<evidence type="ECO:0000256" key="7">
    <source>
        <dbReference type="RuleBase" id="RU000417"/>
    </source>
</evidence>
<dbReference type="PANTHER" id="PTHR10629:SF52">
    <property type="entry name" value="DNA (CYTOSINE-5)-METHYLTRANSFERASE 1"/>
    <property type="match status" value="1"/>
</dbReference>
<sequence>MIVIDLFSGAGGLSEGFHKHDFKIAAHVEKEYWACETIKTRLFYHFLKAQNDLELYHEYLRVSDNYRNIEQSRAFVFQRYPELREKLEMEVLNRKFGNPHNDPTATSSTQMIQLIQNSLQYSRATSVDLIIGGPPCQAYSLVGRSRMKDSVGKDSRNYLFQYYKRIVDEFKPKAFVFENVPGILTAKQGKVYQEIKESFDQIGYTVLSGTSQEDRSNVIDFADFGVPQRRKRVILFGFQKKLNYEYPNFERHKLSWNSPLTTRDVISDLPVLKPKQGHDLRLFEYDTTQGVDQLSPYELMMREDSIGFTNHFARPIKERDAEIYQIAIEHATQGRQIKYNELPERLKTHKNEKAFLDRFKVHWWDIIPHTVVAHISKDGHYNIHPDIEQCRSLTVREAARIQGFPDNYKFEGPRTAQYTQVGNAVPPLMSGIIARAVKDVINGHH</sequence>
<reference evidence="8 9" key="1">
    <citation type="submission" date="2019-06" db="EMBL/GenBank/DDBJ databases">
        <title>Genome sequence analysis of &gt;100 Bacillus licheniformis strains suggests intrinsic resistance to this species.</title>
        <authorList>
            <person name="Wels M."/>
            <person name="Siezen R.J."/>
            <person name="Johansen E."/>
            <person name="Stuer-Lauridsen B."/>
            <person name="Bjerre K."/>
            <person name="Nielsen B.K.K."/>
        </authorList>
    </citation>
    <scope>NUCLEOTIDE SEQUENCE [LARGE SCALE GENOMIC DNA]</scope>
    <source>
        <strain evidence="8 9">BAC-15381</strain>
    </source>
</reference>
<organism evidence="8 9">
    <name type="scientific">Bacillus paralicheniformis</name>
    <dbReference type="NCBI Taxonomy" id="1648923"/>
    <lineage>
        <taxon>Bacteria</taxon>
        <taxon>Bacillati</taxon>
        <taxon>Bacillota</taxon>
        <taxon>Bacilli</taxon>
        <taxon>Bacillales</taxon>
        <taxon>Bacillaceae</taxon>
        <taxon>Bacillus</taxon>
    </lineage>
</organism>
<dbReference type="InterPro" id="IPR018117">
    <property type="entry name" value="C5_DNA_meth_AS"/>
</dbReference>
<keyword evidence="1 5" id="KW-0489">Methyltransferase</keyword>
<keyword evidence="9" id="KW-1185">Reference proteome</keyword>
<dbReference type="InterPro" id="IPR029063">
    <property type="entry name" value="SAM-dependent_MTases_sf"/>
</dbReference>
<dbReference type="PANTHER" id="PTHR10629">
    <property type="entry name" value="CYTOSINE-SPECIFIC METHYLTRANSFERASE"/>
    <property type="match status" value="1"/>
</dbReference>
<dbReference type="Gene3D" id="3.90.120.10">
    <property type="entry name" value="DNA Methylase, subunit A, domain 2"/>
    <property type="match status" value="1"/>
</dbReference>
<comment type="similarity">
    <text evidence="5 6">Belongs to the class I-like SAM-binding methyltransferase superfamily. C5-methyltransferase family.</text>
</comment>
<accession>A0ABY3FXN5</accession>
<feature type="active site" evidence="5">
    <location>
        <position position="136"/>
    </location>
</feature>
<dbReference type="Pfam" id="PF00145">
    <property type="entry name" value="DNA_methylase"/>
    <property type="match status" value="2"/>
</dbReference>
<dbReference type="EC" id="2.1.1.37" evidence="7"/>
<evidence type="ECO:0000256" key="3">
    <source>
        <dbReference type="ARBA" id="ARBA00022691"/>
    </source>
</evidence>
<evidence type="ECO:0000256" key="1">
    <source>
        <dbReference type="ARBA" id="ARBA00022603"/>
    </source>
</evidence>
<keyword evidence="3 5" id="KW-0949">S-adenosyl-L-methionine</keyword>
<comment type="catalytic activity">
    <reaction evidence="7">
        <text>a 2'-deoxycytidine in DNA + S-adenosyl-L-methionine = a 5-methyl-2'-deoxycytidine in DNA + S-adenosyl-L-homocysteine + H(+)</text>
        <dbReference type="Rhea" id="RHEA:13681"/>
        <dbReference type="Rhea" id="RHEA-COMP:11369"/>
        <dbReference type="Rhea" id="RHEA-COMP:11370"/>
        <dbReference type="ChEBI" id="CHEBI:15378"/>
        <dbReference type="ChEBI" id="CHEBI:57856"/>
        <dbReference type="ChEBI" id="CHEBI:59789"/>
        <dbReference type="ChEBI" id="CHEBI:85452"/>
        <dbReference type="ChEBI" id="CHEBI:85454"/>
        <dbReference type="EC" id="2.1.1.37"/>
    </reaction>
</comment>
<gene>
    <name evidence="8" type="ORF">CHCC15381_1485</name>
</gene>
<dbReference type="InterPro" id="IPR050390">
    <property type="entry name" value="C5-Methyltransferase"/>
</dbReference>
<evidence type="ECO:0000313" key="8">
    <source>
        <dbReference type="EMBL" id="TWL40113.1"/>
    </source>
</evidence>
<keyword evidence="2 5" id="KW-0808">Transferase</keyword>
<dbReference type="EMBL" id="NILF01000027">
    <property type="protein sequence ID" value="TWL40113.1"/>
    <property type="molecule type" value="Genomic_DNA"/>
</dbReference>
<proteinExistence type="inferred from homology"/>
<dbReference type="PRINTS" id="PR00105">
    <property type="entry name" value="C5METTRFRASE"/>
</dbReference>
<dbReference type="PROSITE" id="PS51679">
    <property type="entry name" value="SAM_MT_C5"/>
    <property type="match status" value="1"/>
</dbReference>
<evidence type="ECO:0000256" key="2">
    <source>
        <dbReference type="ARBA" id="ARBA00022679"/>
    </source>
</evidence>
<dbReference type="RefSeq" id="WP_020450482.1">
    <property type="nucleotide sequence ID" value="NZ_AP023088.1"/>
</dbReference>
<dbReference type="Proteomes" id="UP000429980">
    <property type="component" value="Unassembled WGS sequence"/>
</dbReference>
<keyword evidence="4" id="KW-0680">Restriction system</keyword>
<comment type="caution">
    <text evidence="8">The sequence shown here is derived from an EMBL/GenBank/DDBJ whole genome shotgun (WGS) entry which is preliminary data.</text>
</comment>